<gene>
    <name evidence="1" type="ORF">CCO02nite_27050</name>
</gene>
<dbReference type="Proteomes" id="UP000321720">
    <property type="component" value="Unassembled WGS sequence"/>
</dbReference>
<accession>A0A511JDH5</accession>
<dbReference type="PROSITE" id="PS51257">
    <property type="entry name" value="PROKAR_LIPOPROTEIN"/>
    <property type="match status" value="1"/>
</dbReference>
<dbReference type="EMBL" id="BJWG01000013">
    <property type="protein sequence ID" value="GEL96047.1"/>
    <property type="molecule type" value="Genomic_DNA"/>
</dbReference>
<evidence type="ECO:0000313" key="2">
    <source>
        <dbReference type="Proteomes" id="UP000321720"/>
    </source>
</evidence>
<name>A0A511JDH5_9CELL</name>
<protein>
    <recommendedName>
        <fullName evidence="3">Lipoprotein</fullName>
    </recommendedName>
</protein>
<reference evidence="1 2" key="1">
    <citation type="submission" date="2019-07" db="EMBL/GenBank/DDBJ databases">
        <title>Whole genome shotgun sequence of Cellulomonas composti NBRC 100758.</title>
        <authorList>
            <person name="Hosoyama A."/>
            <person name="Uohara A."/>
            <person name="Ohji S."/>
            <person name="Ichikawa N."/>
        </authorList>
    </citation>
    <scope>NUCLEOTIDE SEQUENCE [LARGE SCALE GENOMIC DNA]</scope>
    <source>
        <strain evidence="1 2">NBRC 100758</strain>
    </source>
</reference>
<proteinExistence type="predicted"/>
<comment type="caution">
    <text evidence="1">The sequence shown here is derived from an EMBL/GenBank/DDBJ whole genome shotgun (WGS) entry which is preliminary data.</text>
</comment>
<dbReference type="RefSeq" id="WP_146843678.1">
    <property type="nucleotide sequence ID" value="NZ_BJWG01000013.1"/>
</dbReference>
<organism evidence="1 2">
    <name type="scientific">Cellulomonas composti</name>
    <dbReference type="NCBI Taxonomy" id="266130"/>
    <lineage>
        <taxon>Bacteria</taxon>
        <taxon>Bacillati</taxon>
        <taxon>Actinomycetota</taxon>
        <taxon>Actinomycetes</taxon>
        <taxon>Micrococcales</taxon>
        <taxon>Cellulomonadaceae</taxon>
        <taxon>Cellulomonas</taxon>
    </lineage>
</organism>
<keyword evidence="2" id="KW-1185">Reference proteome</keyword>
<evidence type="ECO:0000313" key="1">
    <source>
        <dbReference type="EMBL" id="GEL96047.1"/>
    </source>
</evidence>
<dbReference type="AlphaFoldDB" id="A0A511JDH5"/>
<evidence type="ECO:0008006" key="3">
    <source>
        <dbReference type="Google" id="ProtNLM"/>
    </source>
</evidence>
<sequence length="321" mass="35244">MLRVRGAVMVGVVLVIALSGGCTSGGEPSLDPIADFPERIAPIVDTETGEVARGSFRFTPSFFDDNNLLDVVEHARVACYRANGYEGDQMRWRPAQEVMKNHSYVGVWRVEDAEQFAFTTPTSPADMLLNGVENSVMSDADRAAAQSEVESLSERLAATKNARKTEAFKVADEACAKDPEVVKWQKLVDGGAAAYRGPWDEDFRQAELRAFEDPRMDAIEDDFASCLEASGLQGVDPQTRGYDNKLGVEGAEYAINEQQITLALIAVECKATIDAANRMMDLVAEYEAPVYLKYQAELDDRAAEVAEQRAAVADYWAHHSS</sequence>